<dbReference type="Pfam" id="PF19078">
    <property type="entry name" value="Big_12"/>
    <property type="match status" value="1"/>
</dbReference>
<name>A0A222DY72_9RHOB</name>
<evidence type="ECO:0000259" key="6">
    <source>
        <dbReference type="Pfam" id="PF03160"/>
    </source>
</evidence>
<feature type="domain" description="DUF7933" evidence="9">
    <location>
        <begin position="153"/>
        <end position="286"/>
    </location>
</feature>
<sequence length="3565" mass="350249">MSVGQLFNRFVAVWFIALLTSAAAMAQPVFNAALSSGTIGAGNVSTLTYSIDNSGSASAALDAAFSTTLPAGMTFRGDPEVDTDCVGAVVSAPSGGTTLSFADADIAGGGVCQIVLIVMASSTGTITSGDLTSTLGNSGPASTTLTVDADAVTFDKSFSPASVSLGGKSTLTFTITNPSAGVRVGNLDLVDTLPLGMEVASPANATTDCISLSAPDTTLTAVAGSGSIQLDANGFNGFPGFEVLPVSSSCTVTVDVKATAGGDLVNRTSLQADFVDVGSAQDTLSVTVAALNLAKSFLINPANAGGTTELEFTINNFNRFDSATGVAFSDDLDAALSGLTYDSLLSNTCGGTVGGTGTSTISFTGGTVPAADQCKIKVALAVPGGAVGGSYPNTTSTITGTVGAVPVTGNAATDTLIIPAGGSAPTLAFEILEDGTFAADPVISAGDDIVLRYTITNTSTTDAASDVGVLLDPIPPLSFPLTATLPAAPCGAGSSIGFVFPGADDQGIELTGGSLAIGASCTFDVVLTTPGDLSGGTYTLVTDQVTATLAGGSVTGLGDSDSFVVGAGADVVFNKTFASSAVPGGTVTLTFDIVTGAESAAVSALSFTDDLDAMLSGATATGLPISACGGTLSGSAGNTLLTFTGGALSANGDSCAIPVTVNVPASAAIGTYSNTTDALSGTANGTTFGFGTARDDLSVVGLNFTKEFVDTPVIAGETTTLRFSIENVHPTDDATITFFTDNLQANLSGFAATGPASTDTCGGSLSGTTFLTYIGGAVLSGDTCTIEVEVLVPASAPDGTYGNVTSSLSADMGGAIIVDPATATLEVQSNLITLSKEFTDDPVAPGGAVTLEFTLTNEDPARAASAITFSDNLDAMLSGTIIDSVLSNSCGGSFSGTGTDSFIVSGVALASGASCTITTSLTIPGTAALGTVVNTTSDVTATIGGFNVTGDAASDTLEVAAVVDLMFSKSFADVGVPAGGSTVLSLSVVNTGSGAVSGISFTDDLDAMLSGTVATGHAASAGCGGGGTFSGSGFLTASGYSVAVGQTCTLTATVTVPGGAGLGNYSNTTSQLFVSGVPTASAASDTLVVVPAPTFSKDFADPTIAAGFATTMTLTVDNSAAVIGASSLDVTDNLPAGMVVAATPNASTTCTGGTLTATSGSGTVSYSGGAVAASASCIIAVDVTAATAGALVNTTGDLTSSLGNSGSASDTLTVVPQPAFTKAFSPASISLGQSSTLTFTIDNTGSGLAATSISFIDTLPANLVVAPTPNASTTCTGGTLSATGGTGTLSYTGGSLAGASSCTVNVDVVPTAAGALNNLTGDLTSSLGNSGPASATLTVISPEIDISGSVGGAVADGGTLIQGTLDAGVQQTLTLTISNTGSDVLTLAPSPVFFGLTNVVVDSVTGPLSTSVAIGRSTTVTILYTPAAAIQTDPTISQPFSFNLSLGSNDVDEAVYDIQVSGTAQDATAPAGYTAAFDQDPVNGANQTGVSFTFAAAEVGADFAYSIASDGGGAAITGTGTIATATDQVTGIDVSALGDGTLTLTVALTDVPGNTGANATDTTTKDATAPAGYTAAFDQDPVNGANQTGVSFTFAAAEVGADFAYSIASDGGGAAITGTGTIATATDQVTGIDVSALGDGTLTLTVALTDVPGNTGANATDTTTKDATAPAGYTVAFDQDPVNGANQTGVSFTFAAAEVGAGYAYSIASDGGGAAITGTGTIVTATDQVTGIDVSALGDGTLTLTVALTDVPGNTGANATDTTTKDATAPAGYTVAFDQDPVNGANQAAMSFTFAGAEVGAGYAYSIASDGGGAAVTGTGTIATITDVIGGLDLSGLSDGTLTLTVTLTDVAGNTGVEATDTVGKDTVAPALAINTPLAGDGLISAAEASAVIVSGTSTDLADGATVNIAVADGAAGSVTGTATVTGGVWTTTLNLTALADGALALTADAIDAASNPAPQATASATLDTVAPTGYTAAFDQDPVNLSNQTAIDITVSGAEVGATVALRIESDGGASLVTPGTVAAATATVNVTGLDLSSLDDGTLTVSVILIDPAGNAGAVVTGTATKDTDAPSLAIDSPLAGDDVINAAEAAAVTVSGTSTGLADGAVVTVNATDTGVGLATGTATVAGGVWTLSLDVTGLTDGALNLTANASDAGGNPAPQATATATKDADVPVVTIDGPIAVDDVINGAEAASFAVSGTATGVVDGTIVRLILRDGASTAVYYREAPVSAGSWSLTFDIAALADGDYELSADVTDLAGNPAVQDTASLTKDTTAPTIEILDPAAGANAFYANAVNAAEAAAFTASGTALNAADAVQVVLTATDGAAGSVSVTTGLTAGPAPAHSWTDALDLSSLGDGTITLTAVVSDAAGNSASTSTSFLKDTVAPTGYSATLDQDPVNIANTTAVSFTFADAEVGPGAPGTDVTFAYSIASDGGGAPVTGTGTIATATDQVTGIDLSSLPDGTLTLTVTLTDFKGNTGDDATDTAIKDATAPSLAFDAPLAGDDVVNGAEAASTVISGTSTDLLDGAMVNVSVSDAAAGLVTGVATVTGGAWSVSLDLTSLADGPLGLTADASDAAGNPAPQAIASVSKDVVAPAGYSATLDQNPINGGNQAAVSFTFAGAEVGASFAYTISSDGGGTPVSGAGTIASATDQISGMDLSPLSDGTVTLSVALTDPAGNTGANATDTKLKDVAVPTATLAGPITPQADPFIATLTFSEVVTGLDLTSVALVNGTASALTGSGTDYSFTVTPDHDGTVEIALDAGAAADAAGNLSDAATAINVTTDLTGTPNPTPLPDADGDGVADILETGDRDGDAIPDDQDFDPQGYFYCEDDGRIIPGGGFTVSGPSGSNGSLGTLNDINITRDGTTGEIQWFAQRPGTYSMSLNYPTAVGIPSTARLSSGTLDLTTLLPANPAVIGSSETGATGFLADTSLAANPAFYTSFVIESGDPFVLSNNIPMTQCAENLVTVTASSDGAEANAGAPTDATFTITQGRVSTVDTVISYTVAGSATSGTDFTALSGTVTIPAGAISATITVPVLEDGEIEGPETVEITLTGVTAGDLTTVLGTTVTRSANIADDDFADIAVVNVDLVTNEGGGDDATMTFALLGTPTSPVTLRFAGDSQCSVSPASMTFTSADYAVPQALTIRAIDDDKVEGTHSCQPTVVVSSGDTRYDGAPLALATVTVTDDLVDQIREPLTEILEDDLKETITTQTKAFSRMAKGALQRLQAGRDLHCGTIEGFDVDGSVQVQDGTGAARGTFGRDAYNCVTDTREILDGTFSLNKTEDTGVQALLQFAWQRERFISDEALSGYFLGGYYSRTDVSGLGDGSIDGFGVNGGLYGARSFAEGLFLDYYVAGAAGRHTFDIDFDAAAAPINATGQYSYLAGFAGVGVSGERAFDSFVMKPRVGLDLSYAKAGDADVTATQLGLSHDGVIDLDDFSGVRATAEIRFESLAAPGGAEALAGMMRTAFTPRFVCELSSYDDATNCGVGLAFAWERTDAASGLTWGLEVDVEQIDDNRRFTFNIKRERPVANGRGAIVTRLSMPEAETLQLEHGLKLDF</sequence>
<dbReference type="OrthoDB" id="9773411at2"/>
<organism evidence="10 11">
    <name type="scientific">Antarctobacter heliothermus</name>
    <dbReference type="NCBI Taxonomy" id="74033"/>
    <lineage>
        <taxon>Bacteria</taxon>
        <taxon>Pseudomonadati</taxon>
        <taxon>Pseudomonadota</taxon>
        <taxon>Alphaproteobacteria</taxon>
        <taxon>Rhodobacterales</taxon>
        <taxon>Roseobacteraceae</taxon>
        <taxon>Antarctobacter</taxon>
    </lineage>
</organism>
<dbReference type="KEGG" id="aht:ANTHELSMS3_00189"/>
<evidence type="ECO:0000259" key="7">
    <source>
        <dbReference type="Pfam" id="PF19077"/>
    </source>
</evidence>
<dbReference type="Pfam" id="PF19077">
    <property type="entry name" value="Big_13"/>
    <property type="match status" value="1"/>
</dbReference>
<feature type="domain" description="Calx-beta" evidence="6">
    <location>
        <begin position="2997"/>
        <end position="3084"/>
    </location>
</feature>
<keyword evidence="11" id="KW-1185">Reference proteome</keyword>
<feature type="domain" description="DUF7933" evidence="9">
    <location>
        <begin position="572"/>
        <end position="687"/>
    </location>
</feature>
<dbReference type="SUPFAM" id="SSF103515">
    <property type="entry name" value="Autotransporter"/>
    <property type="match status" value="1"/>
</dbReference>
<keyword evidence="2" id="KW-0677">Repeat</keyword>
<dbReference type="InterPro" id="IPR013783">
    <property type="entry name" value="Ig-like_fold"/>
</dbReference>
<dbReference type="InterPro" id="IPR044016">
    <property type="entry name" value="Big_13"/>
</dbReference>
<evidence type="ECO:0000256" key="5">
    <source>
        <dbReference type="SAM" id="SignalP"/>
    </source>
</evidence>
<evidence type="ECO:0000313" key="10">
    <source>
        <dbReference type="EMBL" id="ASP18915.1"/>
    </source>
</evidence>
<feature type="domain" description="DUF7933" evidence="9">
    <location>
        <begin position="437"/>
        <end position="550"/>
    </location>
</feature>
<dbReference type="EMBL" id="CP022540">
    <property type="protein sequence ID" value="ASP18915.1"/>
    <property type="molecule type" value="Genomic_DNA"/>
</dbReference>
<dbReference type="Pfam" id="PF25564">
    <property type="entry name" value="DUF7933"/>
    <property type="match status" value="10"/>
</dbReference>
<dbReference type="InterPro" id="IPR038081">
    <property type="entry name" value="CalX-like_sf"/>
</dbReference>
<feature type="domain" description="DUF7933" evidence="9">
    <location>
        <begin position="833"/>
        <end position="959"/>
    </location>
</feature>
<protein>
    <submittedName>
        <fullName evidence="10">Bacterial Ig-like domain (Group 3)</fullName>
    </submittedName>
</protein>
<feature type="signal peptide" evidence="5">
    <location>
        <begin position="1"/>
        <end position="26"/>
    </location>
</feature>
<dbReference type="Gene3D" id="2.60.40.2030">
    <property type="match status" value="1"/>
</dbReference>
<keyword evidence="1 5" id="KW-0732">Signal</keyword>
<reference evidence="10 11" key="1">
    <citation type="submission" date="2017-07" db="EMBL/GenBank/DDBJ databases">
        <title>Genome Sequence of Antarctobacter heliothermus Strain SMS3 Isolated from a culture of the Diatom Skeletonema marinoi.</title>
        <authorList>
            <person name="Topel M."/>
            <person name="Pinder M.I.M."/>
            <person name="Johansson O.N."/>
            <person name="Kourtchenko O."/>
            <person name="Godhe A."/>
            <person name="Clarke A.K."/>
        </authorList>
    </citation>
    <scope>NUCLEOTIDE SEQUENCE [LARGE SCALE GENOMIC DNA]</scope>
    <source>
        <strain evidence="10 11">SMS3</strain>
    </source>
</reference>
<evidence type="ECO:0000256" key="4">
    <source>
        <dbReference type="SAM" id="MobiDB-lite"/>
    </source>
</evidence>
<dbReference type="InterPro" id="IPR036709">
    <property type="entry name" value="Autotransporte_beta_dom_sf"/>
</dbReference>
<dbReference type="InterPro" id="IPR057693">
    <property type="entry name" value="DUF7933"/>
</dbReference>
<evidence type="ECO:0000256" key="1">
    <source>
        <dbReference type="ARBA" id="ARBA00022729"/>
    </source>
</evidence>
<dbReference type="NCBIfam" id="NF033510">
    <property type="entry name" value="Ca_tandemer"/>
    <property type="match status" value="4"/>
</dbReference>
<evidence type="ECO:0000259" key="8">
    <source>
        <dbReference type="Pfam" id="PF19078"/>
    </source>
</evidence>
<feature type="domain" description="DUF7933" evidence="9">
    <location>
        <begin position="293"/>
        <end position="418"/>
    </location>
</feature>
<dbReference type="GO" id="GO:0016020">
    <property type="term" value="C:membrane"/>
    <property type="evidence" value="ECO:0007669"/>
    <property type="project" value="InterPro"/>
</dbReference>
<dbReference type="RefSeq" id="WP_094033242.1">
    <property type="nucleotide sequence ID" value="NZ_CP022540.1"/>
</dbReference>
<dbReference type="Proteomes" id="UP000203589">
    <property type="component" value="Chromosome"/>
</dbReference>
<accession>A0A222DY72</accession>
<feature type="region of interest" description="Disordered" evidence="4">
    <location>
        <begin position="2788"/>
        <end position="2808"/>
    </location>
</feature>
<dbReference type="Pfam" id="PF03160">
    <property type="entry name" value="Calx-beta"/>
    <property type="match status" value="1"/>
</dbReference>
<gene>
    <name evidence="10" type="ORF">ANTHELSMS3_00189</name>
</gene>
<dbReference type="Gene3D" id="2.60.40.10">
    <property type="entry name" value="Immunoglobulins"/>
    <property type="match status" value="5"/>
</dbReference>
<feature type="domain" description="DUF7933" evidence="9">
    <location>
        <begin position="1218"/>
        <end position="1339"/>
    </location>
</feature>
<proteinExistence type="predicted"/>
<dbReference type="GO" id="GO:0007154">
    <property type="term" value="P:cell communication"/>
    <property type="evidence" value="ECO:0007669"/>
    <property type="project" value="InterPro"/>
</dbReference>
<evidence type="ECO:0000256" key="2">
    <source>
        <dbReference type="ARBA" id="ARBA00022737"/>
    </source>
</evidence>
<keyword evidence="3" id="KW-0106">Calcium</keyword>
<evidence type="ECO:0000259" key="9">
    <source>
        <dbReference type="Pfam" id="PF25564"/>
    </source>
</evidence>
<dbReference type="InterPro" id="IPR003644">
    <property type="entry name" value="Calx_beta"/>
</dbReference>
<feature type="domain" description="Bacterial Ig-like" evidence="8">
    <location>
        <begin position="2708"/>
        <end position="2781"/>
    </location>
</feature>
<feature type="domain" description="DUF7933" evidence="9">
    <location>
        <begin position="28"/>
        <end position="147"/>
    </location>
</feature>
<feature type="domain" description="DUF7933" evidence="9">
    <location>
        <begin position="1093"/>
        <end position="1214"/>
    </location>
</feature>
<evidence type="ECO:0000256" key="3">
    <source>
        <dbReference type="ARBA" id="ARBA00022837"/>
    </source>
</evidence>
<feature type="domain" description="Bacterial Ig-like" evidence="7">
    <location>
        <begin position="2206"/>
        <end position="2275"/>
    </location>
</feature>
<feature type="chain" id="PRO_5013393197" evidence="5">
    <location>
        <begin position="27"/>
        <end position="3565"/>
    </location>
</feature>
<dbReference type="SUPFAM" id="SSF141072">
    <property type="entry name" value="CalX-like"/>
    <property type="match status" value="1"/>
</dbReference>
<feature type="domain" description="DUF7933" evidence="9">
    <location>
        <begin position="967"/>
        <end position="1089"/>
    </location>
</feature>
<evidence type="ECO:0000313" key="11">
    <source>
        <dbReference type="Proteomes" id="UP000203589"/>
    </source>
</evidence>
<dbReference type="InterPro" id="IPR044048">
    <property type="entry name" value="Big_12"/>
</dbReference>
<feature type="domain" description="DUF7933" evidence="9">
    <location>
        <begin position="704"/>
        <end position="827"/>
    </location>
</feature>